<dbReference type="Proteomes" id="UP001207930">
    <property type="component" value="Unassembled WGS sequence"/>
</dbReference>
<name>A0ABT3FU22_9BACT</name>
<evidence type="ECO:0000313" key="2">
    <source>
        <dbReference type="EMBL" id="MCW1887083.1"/>
    </source>
</evidence>
<gene>
    <name evidence="2" type="ORF">OKA04_20260</name>
</gene>
<protein>
    <submittedName>
        <fullName evidence="2">Uncharacterized protein</fullName>
    </submittedName>
</protein>
<comment type="caution">
    <text evidence="2">The sequence shown here is derived from an EMBL/GenBank/DDBJ whole genome shotgun (WGS) entry which is preliminary data.</text>
</comment>
<organism evidence="2 3">
    <name type="scientific">Luteolibacter flavescens</name>
    <dbReference type="NCBI Taxonomy" id="1859460"/>
    <lineage>
        <taxon>Bacteria</taxon>
        <taxon>Pseudomonadati</taxon>
        <taxon>Verrucomicrobiota</taxon>
        <taxon>Verrucomicrobiia</taxon>
        <taxon>Verrucomicrobiales</taxon>
        <taxon>Verrucomicrobiaceae</taxon>
        <taxon>Luteolibacter</taxon>
    </lineage>
</organism>
<dbReference type="EMBL" id="JAPDDS010000014">
    <property type="protein sequence ID" value="MCW1887083.1"/>
    <property type="molecule type" value="Genomic_DNA"/>
</dbReference>
<dbReference type="RefSeq" id="WP_264503037.1">
    <property type="nucleotide sequence ID" value="NZ_JAPDDS010000014.1"/>
</dbReference>
<keyword evidence="3" id="KW-1185">Reference proteome</keyword>
<sequence length="182" mass="19862">MASRLLTMNGEPPPADDAEDELELEPKGEKDTGACADCGHLSRLVNGFIHGGNGGPTRAAYFVHWTLGVSEHPANFDLILGPWGDEADPAERVAVSLVYFNDAERNFFTVIDAQGRRHDDRKVAGRALSREELLGSPDLAAEVFRMVDLILLRDSRIGTIETKPPGRGAGSFMGKILRFFGR</sequence>
<evidence type="ECO:0000256" key="1">
    <source>
        <dbReference type="SAM" id="MobiDB-lite"/>
    </source>
</evidence>
<reference evidence="2 3" key="1">
    <citation type="submission" date="2022-10" db="EMBL/GenBank/DDBJ databases">
        <title>Luteolibacter flavescens strain MCCC 1K03193, whole genome shotgun sequencing project.</title>
        <authorList>
            <person name="Zhao G."/>
            <person name="Shen L."/>
        </authorList>
    </citation>
    <scope>NUCLEOTIDE SEQUENCE [LARGE SCALE GENOMIC DNA]</scope>
    <source>
        <strain evidence="2 3">MCCC 1K03193</strain>
    </source>
</reference>
<feature type="region of interest" description="Disordered" evidence="1">
    <location>
        <begin position="1"/>
        <end position="20"/>
    </location>
</feature>
<accession>A0ABT3FU22</accession>
<evidence type="ECO:0000313" key="3">
    <source>
        <dbReference type="Proteomes" id="UP001207930"/>
    </source>
</evidence>
<proteinExistence type="predicted"/>